<dbReference type="Proteomes" id="UP000186465">
    <property type="component" value="Unassembled WGS sequence"/>
</dbReference>
<keyword evidence="2" id="KW-1185">Reference proteome</keyword>
<dbReference type="InterPro" id="IPR036388">
    <property type="entry name" value="WH-like_DNA-bd_sf"/>
</dbReference>
<dbReference type="SUPFAM" id="SSF46785">
    <property type="entry name" value="Winged helix' DNA-binding domain"/>
    <property type="match status" value="1"/>
</dbReference>
<name>A0A1Q5PMB0_9ACTO</name>
<dbReference type="Pfam" id="PF13730">
    <property type="entry name" value="HTH_36"/>
    <property type="match status" value="1"/>
</dbReference>
<organism evidence="1 2">
    <name type="scientific">Boudabousia marimammalium</name>
    <dbReference type="NCBI Taxonomy" id="156892"/>
    <lineage>
        <taxon>Bacteria</taxon>
        <taxon>Bacillati</taxon>
        <taxon>Actinomycetota</taxon>
        <taxon>Actinomycetes</taxon>
        <taxon>Actinomycetales</taxon>
        <taxon>Actinomycetaceae</taxon>
        <taxon>Boudabousia</taxon>
    </lineage>
</organism>
<protein>
    <submittedName>
        <fullName evidence="1">Uncharacterized protein</fullName>
    </submittedName>
</protein>
<proteinExistence type="predicted"/>
<dbReference type="OrthoDB" id="3692312at2"/>
<gene>
    <name evidence="1" type="ORF">BM477_05535</name>
</gene>
<reference evidence="2" key="1">
    <citation type="submission" date="2016-11" db="EMBL/GenBank/DDBJ databases">
        <title>Actinomyces gypaetusis sp. nov. isolated from Gypaetus barbatus in Qinghai Tibet Plateau China.</title>
        <authorList>
            <person name="Meng X."/>
        </authorList>
    </citation>
    <scope>NUCLEOTIDE SEQUENCE [LARGE SCALE GENOMIC DNA]</scope>
    <source>
        <strain evidence="2">DSM 15383</strain>
    </source>
</reference>
<dbReference type="AlphaFoldDB" id="A0A1Q5PMB0"/>
<evidence type="ECO:0000313" key="2">
    <source>
        <dbReference type="Proteomes" id="UP000186465"/>
    </source>
</evidence>
<dbReference type="RefSeq" id="WP_075361692.1">
    <property type="nucleotide sequence ID" value="NZ_MPDM01000005.1"/>
</dbReference>
<dbReference type="EMBL" id="MPDM01000005">
    <property type="protein sequence ID" value="OKL48662.1"/>
    <property type="molecule type" value="Genomic_DNA"/>
</dbReference>
<accession>A0A1Q5PMB0</accession>
<evidence type="ECO:0000313" key="1">
    <source>
        <dbReference type="EMBL" id="OKL48662.1"/>
    </source>
</evidence>
<dbReference type="InterPro" id="IPR036390">
    <property type="entry name" value="WH_DNA-bd_sf"/>
</dbReference>
<comment type="caution">
    <text evidence="1">The sequence shown here is derived from an EMBL/GenBank/DDBJ whole genome shotgun (WGS) entry which is preliminary data.</text>
</comment>
<dbReference type="Gene3D" id="1.10.10.10">
    <property type="entry name" value="Winged helix-like DNA-binding domain superfamily/Winged helix DNA-binding domain"/>
    <property type="match status" value="1"/>
</dbReference>
<sequence length="356" mass="39501">MMSEKAQLRSIVFHAPVYTPNEKLVLLSLIERSNGYESISTNSDIVRVTHLSERTVRRVLGSLEKRGIIERDEYARPHGGRSVVWTLRHLHYALAEYCQERPETTPYEKINQAKAQTELVNKMGKNSTLKTVIESIQEHGWDSAYASTLAAGLQMFIPAKMKWINSSSLESVSLTDAHAVACSEAWAIIHHDWKDVLNSPTPWDTLSEKVREATGQVRTVQRRKADLKEDITTTPSITPINKDAFIGLDTIGALEPVIKSLMKIGVKESDAIAMTIRAGALAAQHRKSRQQTEARKDETLTALGLTPAAASSLVSLIAGSRTHGEQTSLLTCEIMTEEHERLLKKIKAGVLYLTPA</sequence>